<gene>
    <name evidence="3" type="ORF">SAMN06269185_2854</name>
</gene>
<dbReference type="AlphaFoldDB" id="A0A285P755"/>
<name>A0A285P755_NATPI</name>
<organism evidence="3 4">
    <name type="scientific">Natronoarchaeum philippinense</name>
    <dbReference type="NCBI Taxonomy" id="558529"/>
    <lineage>
        <taxon>Archaea</taxon>
        <taxon>Methanobacteriati</taxon>
        <taxon>Methanobacteriota</taxon>
        <taxon>Stenosarchaea group</taxon>
        <taxon>Halobacteria</taxon>
        <taxon>Halobacteriales</taxon>
        <taxon>Natronoarchaeaceae</taxon>
    </lineage>
</organism>
<dbReference type="RefSeq" id="WP_097009751.1">
    <property type="nucleotide sequence ID" value="NZ_OBEJ01000004.1"/>
</dbReference>
<accession>A0A285P755</accession>
<dbReference type="SUPFAM" id="SSF51735">
    <property type="entry name" value="NAD(P)-binding Rossmann-fold domains"/>
    <property type="match status" value="1"/>
</dbReference>
<feature type="domain" description="Gfo/Idh/MocA-like oxidoreductase N-terminal" evidence="1">
    <location>
        <begin position="21"/>
        <end position="137"/>
    </location>
</feature>
<dbReference type="PANTHER" id="PTHR43249">
    <property type="entry name" value="UDP-N-ACETYL-2-AMINO-2-DEOXY-D-GLUCURONATE OXIDASE"/>
    <property type="match status" value="1"/>
</dbReference>
<evidence type="ECO:0000259" key="2">
    <source>
        <dbReference type="Pfam" id="PF02894"/>
    </source>
</evidence>
<dbReference type="Pfam" id="PF01408">
    <property type="entry name" value="GFO_IDH_MocA"/>
    <property type="match status" value="1"/>
</dbReference>
<dbReference type="SUPFAM" id="SSF55347">
    <property type="entry name" value="Glyceraldehyde-3-phosphate dehydrogenase-like, C-terminal domain"/>
    <property type="match status" value="1"/>
</dbReference>
<dbReference type="InterPro" id="IPR036291">
    <property type="entry name" value="NAD(P)-bd_dom_sf"/>
</dbReference>
<dbReference type="InterPro" id="IPR052515">
    <property type="entry name" value="Gfo/Idh/MocA_Oxidoreductase"/>
</dbReference>
<dbReference type="OrthoDB" id="282474at2157"/>
<evidence type="ECO:0000313" key="4">
    <source>
        <dbReference type="Proteomes" id="UP000219453"/>
    </source>
</evidence>
<proteinExistence type="predicted"/>
<sequence length="363" mass="39759">MTQHTVAFVGTGKPQGEDATGFAMAYKHAEAYDALENCEIVACADIVRENAEAFADTNGIDDGHVYEDYEEMLSEAEPDIVSVTVPPAIHSDIVLGCVRSGVVEAVHCEKPMADDWNDCVEMVDAAEEYDVQLTFNHQRRMGTPFRKAKELLDDGEIGELERVEFAAANLFDYGTHSFDLCNFYNDECDSEWVMAQIEYSEENVLFGAHNTNEAIVQWKYDNGVFGYGATGAGTVAEAVGCHHRLVGTEGRIEVGVGFCSSDDGPTLRIKRSSDDDWETIDVGEAGVHGPDFHEAAIEHLVTSLDEGTEPELSGQNALRATGLIFGAWESARQRSRVDFPLDVDGNPLESMIESGELQPQQSD</sequence>
<evidence type="ECO:0000259" key="1">
    <source>
        <dbReference type="Pfam" id="PF01408"/>
    </source>
</evidence>
<evidence type="ECO:0000313" key="3">
    <source>
        <dbReference type="EMBL" id="SNZ17023.1"/>
    </source>
</evidence>
<protein>
    <submittedName>
        <fullName evidence="3">Predicted dehydrogenase</fullName>
    </submittedName>
</protein>
<dbReference type="GO" id="GO:0000166">
    <property type="term" value="F:nucleotide binding"/>
    <property type="evidence" value="ECO:0007669"/>
    <property type="project" value="InterPro"/>
</dbReference>
<dbReference type="Proteomes" id="UP000219453">
    <property type="component" value="Unassembled WGS sequence"/>
</dbReference>
<dbReference type="InterPro" id="IPR000683">
    <property type="entry name" value="Gfo/Idh/MocA-like_OxRdtase_N"/>
</dbReference>
<dbReference type="Pfam" id="PF02894">
    <property type="entry name" value="GFO_IDH_MocA_C"/>
    <property type="match status" value="1"/>
</dbReference>
<keyword evidence="4" id="KW-1185">Reference proteome</keyword>
<dbReference type="Gene3D" id="3.30.360.10">
    <property type="entry name" value="Dihydrodipicolinate Reductase, domain 2"/>
    <property type="match status" value="1"/>
</dbReference>
<dbReference type="Gene3D" id="3.40.50.720">
    <property type="entry name" value="NAD(P)-binding Rossmann-like Domain"/>
    <property type="match status" value="1"/>
</dbReference>
<dbReference type="PANTHER" id="PTHR43249:SF1">
    <property type="entry name" value="D-GLUCOSIDE 3-DEHYDROGENASE"/>
    <property type="match status" value="1"/>
</dbReference>
<dbReference type="EMBL" id="OBEJ01000004">
    <property type="protein sequence ID" value="SNZ17023.1"/>
    <property type="molecule type" value="Genomic_DNA"/>
</dbReference>
<dbReference type="InterPro" id="IPR004104">
    <property type="entry name" value="Gfo/Idh/MocA-like_OxRdtase_C"/>
</dbReference>
<reference evidence="3 4" key="1">
    <citation type="submission" date="2017-09" db="EMBL/GenBank/DDBJ databases">
        <authorList>
            <person name="Ehlers B."/>
            <person name="Leendertz F.H."/>
        </authorList>
    </citation>
    <scope>NUCLEOTIDE SEQUENCE [LARGE SCALE GENOMIC DNA]</scope>
    <source>
        <strain evidence="3 4">DSM 27208</strain>
    </source>
</reference>
<feature type="domain" description="Gfo/Idh/MocA-like oxidoreductase C-terminal" evidence="2">
    <location>
        <begin position="170"/>
        <end position="338"/>
    </location>
</feature>